<evidence type="ECO:0000256" key="5">
    <source>
        <dbReference type="ARBA" id="ARBA00022840"/>
    </source>
</evidence>
<evidence type="ECO:0000256" key="4">
    <source>
        <dbReference type="ARBA" id="ARBA00022777"/>
    </source>
</evidence>
<dbReference type="GO" id="GO:0004674">
    <property type="term" value="F:protein serine/threonine kinase activity"/>
    <property type="evidence" value="ECO:0007669"/>
    <property type="project" value="UniProtKB-KW"/>
</dbReference>
<proteinExistence type="predicted"/>
<evidence type="ECO:0000256" key="6">
    <source>
        <dbReference type="SAM" id="MobiDB-lite"/>
    </source>
</evidence>
<dbReference type="Pfam" id="PF02816">
    <property type="entry name" value="Alpha_kinase"/>
    <property type="match status" value="1"/>
</dbReference>
<dbReference type="EMBL" id="VSWC01000027">
    <property type="protein sequence ID" value="KAA1110725.1"/>
    <property type="molecule type" value="Genomic_DNA"/>
</dbReference>
<evidence type="ECO:0000313" key="9">
    <source>
        <dbReference type="Proteomes" id="UP000324748"/>
    </source>
</evidence>
<keyword evidence="3" id="KW-0547">Nucleotide-binding</keyword>
<protein>
    <submittedName>
        <fullName evidence="8">Eukaryotic elongation factor-2 kinase</fullName>
    </submittedName>
</protein>
<evidence type="ECO:0000313" key="8">
    <source>
        <dbReference type="EMBL" id="KAA1110725.1"/>
    </source>
</evidence>
<dbReference type="InterPro" id="IPR011009">
    <property type="entry name" value="Kinase-like_dom_sf"/>
</dbReference>
<dbReference type="GO" id="GO:0031037">
    <property type="term" value="P:myosin II filament disassembly"/>
    <property type="evidence" value="ECO:0007669"/>
    <property type="project" value="TreeGrafter"/>
</dbReference>
<dbReference type="GO" id="GO:1903013">
    <property type="term" value="P:response to differentiation-inducing factor 1"/>
    <property type="evidence" value="ECO:0007669"/>
    <property type="project" value="TreeGrafter"/>
</dbReference>
<keyword evidence="2" id="KW-0808">Transferase</keyword>
<sequence>MRREAVEASLSTLPQNSFDTHLTSPTSSSSRSEPKSQEYFRSAITAKRKKPRAAPYPKKKPIPAVPKETKYSPSPKLRLIDCGLVLYKGKKPANDPLLFNIKQTVNIKNPNLFEELKRQLLVKFTPEILECISLEQLPRDVEQNLSLLHGKSHLTNLDALLFVVHKSTDKKPVQVNLAYQYRSKEKKTDPIEDDDSEITEVQTRKKTSTQTKSQKIPSDLEDDDSEISEVQTRKKTSAQTKSQKIPSNLEDDNLEISEVLTRKKTSARLKSQKIPSDLEDDDSEISEVQPRKKTSAQTKLQKIPSNYESSDSDQSTLPTQLVAKSKNTAMLSDQELQEYPSHETEVPRSKTTGSKPQPRKLAVLNELNVRPCGQRTSASNDPDEITSKIPTSRAITHNLAPNRVRPRKGVAHNKPDTWASSGVACTVPARGAASLSTQIGYLGRLFTPTKIVGQGSMRRAFEVTVRTIASDGSVKLVNYVAKIRFQDGAPNISHYDSDALMYEGSALLLDEFKKILPGCRGLLVVCGEINLPSEVYFLEVALVGPYVKYSSNVNFRIKENREGVDPDIARLMNAFMHWYYVNSNGKSLICDLQGVGPILTDPQIIDLDEGRWADGNNSKHGIKSFVVDHIRNEPPKCKQKFYFLPTILNGAGS</sequence>
<evidence type="ECO:0000256" key="3">
    <source>
        <dbReference type="ARBA" id="ARBA00022741"/>
    </source>
</evidence>
<reference evidence="8 9" key="1">
    <citation type="submission" date="2019-05" db="EMBL/GenBank/DDBJ databases">
        <title>Emergence of the Ug99 lineage of the wheat stem rust pathogen through somatic hybridization.</title>
        <authorList>
            <person name="Li F."/>
            <person name="Upadhyaya N.M."/>
            <person name="Sperschneider J."/>
            <person name="Matny O."/>
            <person name="Nguyen-Phuc H."/>
            <person name="Mago R."/>
            <person name="Raley C."/>
            <person name="Miller M.E."/>
            <person name="Silverstein K.A.T."/>
            <person name="Henningsen E."/>
            <person name="Hirsch C.D."/>
            <person name="Visser B."/>
            <person name="Pretorius Z.A."/>
            <person name="Steffenson B.J."/>
            <person name="Schwessinger B."/>
            <person name="Dodds P.N."/>
            <person name="Figueroa M."/>
        </authorList>
    </citation>
    <scope>NUCLEOTIDE SEQUENCE [LARGE SCALE GENOMIC DNA]</scope>
    <source>
        <strain evidence="8">21-0</strain>
    </source>
</reference>
<feature type="compositionally biased region" description="Polar residues" evidence="6">
    <location>
        <begin position="237"/>
        <end position="246"/>
    </location>
</feature>
<feature type="region of interest" description="Disordered" evidence="6">
    <location>
        <begin position="265"/>
        <end position="317"/>
    </location>
</feature>
<keyword evidence="1" id="KW-0723">Serine/threonine-protein kinase</keyword>
<dbReference type="Proteomes" id="UP000324748">
    <property type="component" value="Unassembled WGS sequence"/>
</dbReference>
<evidence type="ECO:0000259" key="7">
    <source>
        <dbReference type="PROSITE" id="PS51158"/>
    </source>
</evidence>
<keyword evidence="8" id="KW-0648">Protein biosynthesis</keyword>
<dbReference type="PANTHER" id="PTHR45992">
    <property type="entry name" value="EUKARYOTIC ELONGATION FACTOR 2 KINASE-RELATED"/>
    <property type="match status" value="1"/>
</dbReference>
<dbReference type="GO" id="GO:0005524">
    <property type="term" value="F:ATP binding"/>
    <property type="evidence" value="ECO:0007669"/>
    <property type="project" value="UniProtKB-KW"/>
</dbReference>
<feature type="compositionally biased region" description="Polar residues" evidence="6">
    <location>
        <begin position="9"/>
        <end position="22"/>
    </location>
</feature>
<dbReference type="InterPro" id="IPR004166">
    <property type="entry name" value="a-kinase_dom"/>
</dbReference>
<dbReference type="AlphaFoldDB" id="A0A5B0QC78"/>
<dbReference type="CDD" id="cd04515">
    <property type="entry name" value="Alpha_kinase"/>
    <property type="match status" value="1"/>
</dbReference>
<gene>
    <name evidence="8" type="primary">EEF2K_24</name>
    <name evidence="8" type="ORF">PGT21_030370</name>
</gene>
<dbReference type="InterPro" id="IPR051852">
    <property type="entry name" value="Alpha-type_PK"/>
</dbReference>
<dbReference type="GO" id="GO:0003746">
    <property type="term" value="F:translation elongation factor activity"/>
    <property type="evidence" value="ECO:0007669"/>
    <property type="project" value="UniProtKB-KW"/>
</dbReference>
<dbReference type="PANTHER" id="PTHR45992:SF2">
    <property type="entry name" value="EUKARYOTIC ELONGATION FACTOR 2 KINASE"/>
    <property type="match status" value="1"/>
</dbReference>
<comment type="caution">
    <text evidence="8">The sequence shown here is derived from an EMBL/GenBank/DDBJ whole genome shotgun (WGS) entry which is preliminary data.</text>
</comment>
<organism evidence="8 9">
    <name type="scientific">Puccinia graminis f. sp. tritici</name>
    <dbReference type="NCBI Taxonomy" id="56615"/>
    <lineage>
        <taxon>Eukaryota</taxon>
        <taxon>Fungi</taxon>
        <taxon>Dikarya</taxon>
        <taxon>Basidiomycota</taxon>
        <taxon>Pucciniomycotina</taxon>
        <taxon>Pucciniomycetes</taxon>
        <taxon>Pucciniales</taxon>
        <taxon>Pucciniaceae</taxon>
        <taxon>Puccinia</taxon>
    </lineage>
</organism>
<keyword evidence="4 8" id="KW-0418">Kinase</keyword>
<accession>A0A5B0QC78</accession>
<feature type="compositionally biased region" description="Polar residues" evidence="6">
    <location>
        <begin position="295"/>
        <end position="317"/>
    </location>
</feature>
<keyword evidence="9" id="KW-1185">Reference proteome</keyword>
<feature type="domain" description="Alpha-type protein kinase" evidence="7">
    <location>
        <begin position="410"/>
        <end position="647"/>
    </location>
</feature>
<evidence type="ECO:0000256" key="1">
    <source>
        <dbReference type="ARBA" id="ARBA00022527"/>
    </source>
</evidence>
<feature type="region of interest" description="Disordered" evidence="6">
    <location>
        <begin position="1"/>
        <end position="70"/>
    </location>
</feature>
<dbReference type="OrthoDB" id="301415at2759"/>
<keyword evidence="5" id="KW-0067">ATP-binding</keyword>
<dbReference type="SUPFAM" id="SSF56112">
    <property type="entry name" value="Protein kinase-like (PK-like)"/>
    <property type="match status" value="1"/>
</dbReference>
<dbReference type="PROSITE" id="PS51158">
    <property type="entry name" value="ALPHA_KINASE"/>
    <property type="match status" value="1"/>
</dbReference>
<feature type="region of interest" description="Disordered" evidence="6">
    <location>
        <begin position="185"/>
        <end position="249"/>
    </location>
</feature>
<dbReference type="Gene3D" id="3.20.200.10">
    <property type="entry name" value="MHCK/EF2 kinase"/>
    <property type="match status" value="1"/>
</dbReference>
<evidence type="ECO:0000256" key="2">
    <source>
        <dbReference type="ARBA" id="ARBA00022679"/>
    </source>
</evidence>
<feature type="region of interest" description="Disordered" evidence="6">
    <location>
        <begin position="336"/>
        <end position="357"/>
    </location>
</feature>
<dbReference type="SMART" id="SM00811">
    <property type="entry name" value="Alpha_kinase"/>
    <property type="match status" value="1"/>
</dbReference>
<keyword evidence="8" id="KW-0251">Elongation factor</keyword>
<feature type="compositionally biased region" description="Basic residues" evidence="6">
    <location>
        <begin position="46"/>
        <end position="61"/>
    </location>
</feature>
<name>A0A5B0QC78_PUCGR</name>